<dbReference type="InterPro" id="IPR009056">
    <property type="entry name" value="Cyt_c-like_dom"/>
</dbReference>
<evidence type="ECO:0000256" key="1">
    <source>
        <dbReference type="ARBA" id="ARBA00022617"/>
    </source>
</evidence>
<dbReference type="Pfam" id="PF00034">
    <property type="entry name" value="Cytochrom_C"/>
    <property type="match status" value="1"/>
</dbReference>
<evidence type="ECO:0000313" key="7">
    <source>
        <dbReference type="Proteomes" id="UP000002407"/>
    </source>
</evidence>
<accession>A7I253</accession>
<dbReference type="HOGENOM" id="CLU_145217_0_0_7"/>
<protein>
    <recommendedName>
        <fullName evidence="5">Cytochrome c domain-containing protein</fullName>
    </recommendedName>
</protein>
<dbReference type="GO" id="GO:0046872">
    <property type="term" value="F:metal ion binding"/>
    <property type="evidence" value="ECO:0007669"/>
    <property type="project" value="UniProtKB-KW"/>
</dbReference>
<dbReference type="OrthoDB" id="5328547at2"/>
<gene>
    <name evidence="6" type="ordered locus">CHAB381_1035</name>
</gene>
<dbReference type="SUPFAM" id="SSF46626">
    <property type="entry name" value="Cytochrome c"/>
    <property type="match status" value="1"/>
</dbReference>
<name>A7I253_CAMHC</name>
<proteinExistence type="predicted"/>
<evidence type="ECO:0000256" key="2">
    <source>
        <dbReference type="ARBA" id="ARBA00022723"/>
    </source>
</evidence>
<evidence type="ECO:0000256" key="3">
    <source>
        <dbReference type="ARBA" id="ARBA00023004"/>
    </source>
</evidence>
<dbReference type="EMBL" id="CP000776">
    <property type="protein sequence ID" value="ABS52164.1"/>
    <property type="molecule type" value="Genomic_DNA"/>
</dbReference>
<dbReference type="KEGG" id="cha:CHAB381_1035"/>
<dbReference type="Proteomes" id="UP000002407">
    <property type="component" value="Chromosome"/>
</dbReference>
<keyword evidence="7" id="KW-1185">Reference proteome</keyword>
<keyword evidence="1 4" id="KW-0349">Heme</keyword>
<dbReference type="RefSeq" id="WP_012108891.1">
    <property type="nucleotide sequence ID" value="NC_009714.1"/>
</dbReference>
<dbReference type="AlphaFoldDB" id="A7I253"/>
<organism evidence="6 7">
    <name type="scientific">Campylobacter hominis (strain ATCC BAA-381 / DSM 21671 / CCUG 45161 / LMG 19568 / NCTC 13146 / CH001A)</name>
    <dbReference type="NCBI Taxonomy" id="360107"/>
    <lineage>
        <taxon>Bacteria</taxon>
        <taxon>Pseudomonadati</taxon>
        <taxon>Campylobacterota</taxon>
        <taxon>Epsilonproteobacteria</taxon>
        <taxon>Campylobacterales</taxon>
        <taxon>Campylobacteraceae</taxon>
        <taxon>Campylobacter</taxon>
    </lineage>
</organism>
<keyword evidence="3 4" id="KW-0408">Iron</keyword>
<dbReference type="Gene3D" id="1.10.760.10">
    <property type="entry name" value="Cytochrome c-like domain"/>
    <property type="match status" value="1"/>
</dbReference>
<dbReference type="STRING" id="360107.CHAB381_1035"/>
<dbReference type="GO" id="GO:0009055">
    <property type="term" value="F:electron transfer activity"/>
    <property type="evidence" value="ECO:0007669"/>
    <property type="project" value="InterPro"/>
</dbReference>
<reference evidence="7" key="1">
    <citation type="submission" date="2007-07" db="EMBL/GenBank/DDBJ databases">
        <title>Complete genome sequence of Campylobacter hominis ATCC BAA-381, a commensal isolated from the human gastrointestinal tract.</title>
        <authorList>
            <person name="Fouts D.E."/>
            <person name="Mongodin E.F."/>
            <person name="Puiu D."/>
            <person name="Sebastian Y."/>
            <person name="Miller W.G."/>
            <person name="Mandrell R.E."/>
            <person name="Nelson K.E."/>
        </authorList>
    </citation>
    <scope>NUCLEOTIDE SEQUENCE [LARGE SCALE GENOMIC DNA]</scope>
    <source>
        <strain evidence="7">ATCC BAA-381 / LMG 19568 / NCTC 13146 / CH001A</strain>
    </source>
</reference>
<sequence>MRILGILSFFCAVLFAESFISDYEYGQMLFKNPRGIGCNKCHGENGEGSLIATYKDFNKTSQTYYERKLIAPAIDKISLQEFADGITNSKSVMPSYFLTQDEIIILYKYIKKIGIKDEK</sequence>
<feature type="domain" description="Cytochrome c" evidence="5">
    <location>
        <begin position="21"/>
        <end position="114"/>
    </location>
</feature>
<dbReference type="eggNOG" id="COG2010">
    <property type="taxonomic scope" value="Bacteria"/>
</dbReference>
<evidence type="ECO:0000313" key="6">
    <source>
        <dbReference type="EMBL" id="ABS52164.1"/>
    </source>
</evidence>
<evidence type="ECO:0000256" key="4">
    <source>
        <dbReference type="PROSITE-ProRule" id="PRU00433"/>
    </source>
</evidence>
<keyword evidence="2 4" id="KW-0479">Metal-binding</keyword>
<dbReference type="GO" id="GO:0020037">
    <property type="term" value="F:heme binding"/>
    <property type="evidence" value="ECO:0007669"/>
    <property type="project" value="InterPro"/>
</dbReference>
<dbReference type="PROSITE" id="PS51007">
    <property type="entry name" value="CYTC"/>
    <property type="match status" value="1"/>
</dbReference>
<evidence type="ECO:0000259" key="5">
    <source>
        <dbReference type="PROSITE" id="PS51007"/>
    </source>
</evidence>
<dbReference type="InterPro" id="IPR036909">
    <property type="entry name" value="Cyt_c-like_dom_sf"/>
</dbReference>